<name>A0ABM0JIB0_APLCA</name>
<protein>
    <submittedName>
        <fullName evidence="12">Solute carrier family 28 member 3 isoform X2</fullName>
    </submittedName>
</protein>
<accession>A0ABM0JIB0</accession>
<feature type="transmembrane region" description="Helical" evidence="7">
    <location>
        <begin position="151"/>
        <end position="170"/>
    </location>
</feature>
<dbReference type="Pfam" id="PF07670">
    <property type="entry name" value="Gate"/>
    <property type="match status" value="1"/>
</dbReference>
<evidence type="ECO:0000256" key="2">
    <source>
        <dbReference type="ARBA" id="ARBA00009033"/>
    </source>
</evidence>
<evidence type="ECO:0000256" key="5">
    <source>
        <dbReference type="ARBA" id="ARBA00022989"/>
    </source>
</evidence>
<feature type="domain" description="Nucleoside transporter/FeoB GTPase Gate" evidence="10">
    <location>
        <begin position="266"/>
        <end position="362"/>
    </location>
</feature>
<feature type="transmembrane region" description="Helical" evidence="7">
    <location>
        <begin position="592"/>
        <end position="614"/>
    </location>
</feature>
<evidence type="ECO:0000256" key="6">
    <source>
        <dbReference type="ARBA" id="ARBA00023136"/>
    </source>
</evidence>
<dbReference type="GeneID" id="101856724"/>
<evidence type="ECO:0000256" key="1">
    <source>
        <dbReference type="ARBA" id="ARBA00004651"/>
    </source>
</evidence>
<feature type="transmembrane region" description="Helical" evidence="7">
    <location>
        <begin position="77"/>
        <end position="99"/>
    </location>
</feature>
<comment type="subcellular location">
    <subcellularLocation>
        <location evidence="1">Cell membrane</location>
        <topology evidence="1">Multi-pass membrane protein</topology>
    </subcellularLocation>
</comment>
<gene>
    <name evidence="12" type="primary">LOC101856724</name>
</gene>
<feature type="transmembrane region" description="Helical" evidence="7">
    <location>
        <begin position="205"/>
        <end position="223"/>
    </location>
</feature>
<dbReference type="PANTHER" id="PTHR10590">
    <property type="entry name" value="SODIUM/NUCLEOSIDE COTRANSPORTER"/>
    <property type="match status" value="1"/>
</dbReference>
<dbReference type="InterPro" id="IPR011642">
    <property type="entry name" value="Gate_dom"/>
</dbReference>
<feature type="transmembrane region" description="Helical" evidence="7">
    <location>
        <begin position="556"/>
        <end position="580"/>
    </location>
</feature>
<dbReference type="Pfam" id="PF07662">
    <property type="entry name" value="Nucleos_tra2_C"/>
    <property type="match status" value="1"/>
</dbReference>
<dbReference type="InterPro" id="IPR008276">
    <property type="entry name" value="C_nuclsd_transpt"/>
</dbReference>
<feature type="domain" description="Concentrative nucleoside transporter N-terminal" evidence="8">
    <location>
        <begin position="185"/>
        <end position="256"/>
    </location>
</feature>
<dbReference type="Pfam" id="PF01773">
    <property type="entry name" value="Nucleos_tra2_N"/>
    <property type="match status" value="1"/>
</dbReference>
<dbReference type="RefSeq" id="XP_005094281.1">
    <property type="nucleotide sequence ID" value="XM_005094224.1"/>
</dbReference>
<feature type="domain" description="Concentrative nucleoside transporter C-terminal" evidence="9">
    <location>
        <begin position="367"/>
        <end position="611"/>
    </location>
</feature>
<feature type="transmembrane region" description="Helical" evidence="7">
    <location>
        <begin position="258"/>
        <end position="282"/>
    </location>
</feature>
<evidence type="ECO:0000256" key="3">
    <source>
        <dbReference type="ARBA" id="ARBA00022475"/>
    </source>
</evidence>
<feature type="transmembrane region" description="Helical" evidence="7">
    <location>
        <begin position="105"/>
        <end position="122"/>
    </location>
</feature>
<dbReference type="Proteomes" id="UP000694888">
    <property type="component" value="Unplaced"/>
</dbReference>
<keyword evidence="5 7" id="KW-1133">Transmembrane helix</keyword>
<organism evidence="11 12">
    <name type="scientific">Aplysia californica</name>
    <name type="common">California sea hare</name>
    <dbReference type="NCBI Taxonomy" id="6500"/>
    <lineage>
        <taxon>Eukaryota</taxon>
        <taxon>Metazoa</taxon>
        <taxon>Spiralia</taxon>
        <taxon>Lophotrochozoa</taxon>
        <taxon>Mollusca</taxon>
        <taxon>Gastropoda</taxon>
        <taxon>Heterobranchia</taxon>
        <taxon>Euthyneura</taxon>
        <taxon>Tectipleura</taxon>
        <taxon>Aplysiida</taxon>
        <taxon>Aplysioidea</taxon>
        <taxon>Aplysiidae</taxon>
        <taxon>Aplysia</taxon>
    </lineage>
</organism>
<evidence type="ECO:0000256" key="7">
    <source>
        <dbReference type="SAM" id="Phobius"/>
    </source>
</evidence>
<dbReference type="InterPro" id="IPR011657">
    <property type="entry name" value="CNT_C_dom"/>
</dbReference>
<evidence type="ECO:0000259" key="10">
    <source>
        <dbReference type="Pfam" id="PF07670"/>
    </source>
</evidence>
<reference evidence="12" key="1">
    <citation type="submission" date="2025-08" db="UniProtKB">
        <authorList>
            <consortium name="RefSeq"/>
        </authorList>
    </citation>
    <scope>IDENTIFICATION</scope>
</reference>
<keyword evidence="3" id="KW-1003">Cell membrane</keyword>
<proteinExistence type="inferred from homology"/>
<evidence type="ECO:0000313" key="11">
    <source>
        <dbReference type="Proteomes" id="UP000694888"/>
    </source>
</evidence>
<dbReference type="PANTHER" id="PTHR10590:SF4">
    <property type="entry name" value="SOLUTE CARRIER FAMILY 28 MEMBER 3"/>
    <property type="match status" value="1"/>
</dbReference>
<evidence type="ECO:0000259" key="8">
    <source>
        <dbReference type="Pfam" id="PF01773"/>
    </source>
</evidence>
<feature type="transmembrane region" description="Helical" evidence="7">
    <location>
        <begin position="431"/>
        <end position="449"/>
    </location>
</feature>
<dbReference type="InterPro" id="IPR002668">
    <property type="entry name" value="CNT_N_dom"/>
</dbReference>
<feature type="transmembrane region" description="Helical" evidence="7">
    <location>
        <begin position="182"/>
        <end position="198"/>
    </location>
</feature>
<keyword evidence="11" id="KW-1185">Reference proteome</keyword>
<evidence type="ECO:0000259" key="9">
    <source>
        <dbReference type="Pfam" id="PF07662"/>
    </source>
</evidence>
<evidence type="ECO:0000256" key="4">
    <source>
        <dbReference type="ARBA" id="ARBA00022692"/>
    </source>
</evidence>
<keyword evidence="6 7" id="KW-0472">Membrane</keyword>
<evidence type="ECO:0000313" key="12">
    <source>
        <dbReference type="RefSeq" id="XP_005094281.1"/>
    </source>
</evidence>
<feature type="transmembrane region" description="Helical" evidence="7">
    <location>
        <begin position="340"/>
        <end position="359"/>
    </location>
</feature>
<comment type="similarity">
    <text evidence="2">Belongs to the concentrative nucleoside transporter (CNT) (TC 2.A.41) family.</text>
</comment>
<keyword evidence="4 7" id="KW-0812">Transmembrane</keyword>
<sequence length="636" mass="69736">MDGSRPPECETNGSLRKHCIMLHDVNSEKSPEKDQVVTEMDTDNSEYEGSGFCTRYVERVEEAVGAFLKRNKRLITYGFRILLLMAYMGYFSYCMYYKFGDEGSYILLGITIIMWLIILNKLTPMLNIQCTLPTTLQTYNTSQRAKRIRHIIRYVLYLVATIGLCCYLYFDILASNPRNAQSLGGIIVIILMCFIVSVKPSKVNWHPVFWGFVGQVLFATLTLRTDAGYNAFKWLGDLIQTFISYSDAGSAFVIGDDFAIMGLAFWASGALIFFNCIIFSLNHLGVIEFLVVKLGTFLGFCMETGPVESVVAAANIFMGISEAPLLIRPFIPNVTKSELHAIMTCGFASISGGIMTMFIKYGAPPGHLLTAAIISAPAALALSKLTYPETEIVDLSKQTNIKMRDTSDKSQNLLSVCSDGAVLALKMMAPISANMLAFFSLLAMTDAILDWFGQRAGYEGLSFDLICSYLLWPLAYVMGTEPADCGRLGALIGVKLFATPMVAYKNLGEIIENRKVLEHYLSVTNGTFHWEGFDVILDAANTTLKNGVMSPRSEVISTYALCGFSAFTAIGISIGTLTPICPSRKSDILDVVFRAFYVGNMASFATGAVAGIMFTDVVDAGTAQAAAVQNLTSLII</sequence>